<dbReference type="EMBL" id="JADFTS010000004">
    <property type="protein sequence ID" value="KAF9608681.1"/>
    <property type="molecule type" value="Genomic_DNA"/>
</dbReference>
<dbReference type="GO" id="GO:0003697">
    <property type="term" value="F:single-stranded DNA binding"/>
    <property type="evidence" value="ECO:0007669"/>
    <property type="project" value="TreeGrafter"/>
</dbReference>
<evidence type="ECO:0000256" key="6">
    <source>
        <dbReference type="ARBA" id="ARBA00022895"/>
    </source>
</evidence>
<proteinExistence type="inferred from homology"/>
<keyword evidence="5" id="KW-0158">Chromosome</keyword>
<evidence type="ECO:0000313" key="10">
    <source>
        <dbReference type="Proteomes" id="UP000631114"/>
    </source>
</evidence>
<evidence type="ECO:0000256" key="2">
    <source>
        <dbReference type="ARBA" id="ARBA00004574"/>
    </source>
</evidence>
<dbReference type="Pfam" id="PF15491">
    <property type="entry name" value="CTC1_2"/>
    <property type="match status" value="1"/>
</dbReference>
<evidence type="ECO:0000313" key="9">
    <source>
        <dbReference type="EMBL" id="KAF9608681.1"/>
    </source>
</evidence>
<dbReference type="GO" id="GO:0010833">
    <property type="term" value="P:telomere maintenance via telomere lengthening"/>
    <property type="evidence" value="ECO:0007669"/>
    <property type="project" value="TreeGrafter"/>
</dbReference>
<dbReference type="OrthoDB" id="2314520at2759"/>
<organism evidence="9 10">
    <name type="scientific">Coptis chinensis</name>
    <dbReference type="NCBI Taxonomy" id="261450"/>
    <lineage>
        <taxon>Eukaryota</taxon>
        <taxon>Viridiplantae</taxon>
        <taxon>Streptophyta</taxon>
        <taxon>Embryophyta</taxon>
        <taxon>Tracheophyta</taxon>
        <taxon>Spermatophyta</taxon>
        <taxon>Magnoliopsida</taxon>
        <taxon>Ranunculales</taxon>
        <taxon>Ranunculaceae</taxon>
        <taxon>Coptidoideae</taxon>
        <taxon>Coptis</taxon>
    </lineage>
</organism>
<dbReference type="AlphaFoldDB" id="A0A835M2U6"/>
<protein>
    <recommendedName>
        <fullName evidence="4">CST complex subunit CTC1</fullName>
    </recommendedName>
</protein>
<evidence type="ECO:0000256" key="5">
    <source>
        <dbReference type="ARBA" id="ARBA00022454"/>
    </source>
</evidence>
<keyword evidence="6" id="KW-0779">Telomere</keyword>
<dbReference type="GO" id="GO:0045740">
    <property type="term" value="P:positive regulation of DNA replication"/>
    <property type="evidence" value="ECO:0007669"/>
    <property type="project" value="TreeGrafter"/>
</dbReference>
<comment type="caution">
    <text evidence="9">The sequence shown here is derived from an EMBL/GenBank/DDBJ whole genome shotgun (WGS) entry which is preliminary data.</text>
</comment>
<dbReference type="PANTHER" id="PTHR14865:SF2">
    <property type="entry name" value="CST COMPLEX SUBUNIT CTC1"/>
    <property type="match status" value="1"/>
</dbReference>
<dbReference type="Proteomes" id="UP000631114">
    <property type="component" value="Unassembled WGS sequence"/>
</dbReference>
<name>A0A835M2U6_9MAGN</name>
<sequence>MSKLVGNVVSVTGLKKKLIYIGKNDMCLMFITTEKAALCKPLLPLGCLPIHRDEIKGKADFGAYTGIVTGVYMQGMVIELDEKVWLLLSDRLLAPLHPIRVGALICLRSIHLVRPKFPWTRMLLLGACFRTNINVKSFSPLESQCYIRFQTQSMLGKFIESVTFSARFWLLLTISSFKKKFAGVFTEKEILGSKHKEGLAQMYAKSQLPSCVFRPRHGVFTEFCNHNLCGCDIDPNYNNLKLVVPISSFISHCEAIWETVLVRMQNNRDTIMKNNFYYCEGKSYHRLMRRIMSSEDIGLVLMGTLQISPSSGRLQMVDASGSIDVVVPDLPSYYDINNVYEVKHYSVVIEGLPEEDEALVMHDSESFSCKSIFHQAPLTRGIKPSSIYVHFYMKNISCLNFCLRLPCVDWTDNLREIKDGLFHIFMVSHKFPAIQKFHDNSINKPSSFVEAIILPWDLSLPGENQNTHVAEFSKENLKEHLECTCRTNSSEDQRHKKPKLSHGSTRVLTANLKDNIGETESGCDSSDCGTSVDQKSSELKSSHRLRCLVLMRSFKNQTPVRPGILLRANSNGKDGTLGKLSCRKIMLEFKSDIYNSCQFLHVGGYYVMKYGKELPLQNMKDRYHVTGGKTLVTSQTPVWSLSFSCDEVLSLSEPLQGNTLQTSSIGTDEVPCESSSVGELFFQRSPSQRPLTLFGDVNLHLFDDTMNLLKSDMAALEDGLVRPIGISEETHNSFTCMMGASVLSSFTADPDCRLPHGTLISIHGNIVDVHSFDCDSLDFKTNSSYKGTGDIQPTRLSQQLPSSICVHVSKGHQIVTVKLRGILSKHVYPIGMGPGVSATFHRVLVIGQHDLMLTPVSFIVINSIKEVYREYSDSFRSQFGSGILNAKMLDIYSTSLFSELIQQKAMRFRCRPSMSWCWKVKIFDIENSQSREQSKAPGINIPCAGFILGIRTYDFYSRSCAHFHVFKFHMDGVSKQVYSDVDSVVAYDGSLAYCCWANAERAATLLRLDEESMINTIRIPKRGSLPKSSKSVIHHLQKILKKHHRITVKNFGAMFDSSCQDFTFSNSENIVSTLDENFLKLIIFNACCGSVLNVIGSIMDLNAIRWLEELSGMHMAMDSMQNIWATDVHYADHRSEATNLIQELL</sequence>
<dbReference type="GO" id="GO:1990879">
    <property type="term" value="C:CST complex"/>
    <property type="evidence" value="ECO:0007669"/>
    <property type="project" value="TreeGrafter"/>
</dbReference>
<dbReference type="GO" id="GO:0042162">
    <property type="term" value="F:telomeric DNA binding"/>
    <property type="evidence" value="ECO:0007669"/>
    <property type="project" value="TreeGrafter"/>
</dbReference>
<dbReference type="InterPro" id="IPR042617">
    <property type="entry name" value="CTC1-like"/>
</dbReference>
<keyword evidence="10" id="KW-1185">Reference proteome</keyword>
<evidence type="ECO:0000256" key="4">
    <source>
        <dbReference type="ARBA" id="ARBA00016175"/>
    </source>
</evidence>
<keyword evidence="7" id="KW-0238">DNA-binding</keyword>
<dbReference type="PANTHER" id="PTHR14865">
    <property type="entry name" value="CST COMPLEX SUBUNIT CTC1"/>
    <property type="match status" value="1"/>
</dbReference>
<evidence type="ECO:0000256" key="7">
    <source>
        <dbReference type="ARBA" id="ARBA00023125"/>
    </source>
</evidence>
<comment type="subcellular location">
    <subcellularLocation>
        <location evidence="2">Chromosome</location>
        <location evidence="2">Telomere</location>
    </subcellularLocation>
    <subcellularLocation>
        <location evidence="1">Nucleus</location>
    </subcellularLocation>
</comment>
<gene>
    <name evidence="9" type="ORF">IFM89_010465</name>
</gene>
<evidence type="ECO:0000256" key="3">
    <source>
        <dbReference type="ARBA" id="ARBA00006332"/>
    </source>
</evidence>
<keyword evidence="8" id="KW-0539">Nucleus</keyword>
<reference evidence="9 10" key="1">
    <citation type="submission" date="2020-10" db="EMBL/GenBank/DDBJ databases">
        <title>The Coptis chinensis genome and diversification of protoberbering-type alkaloids.</title>
        <authorList>
            <person name="Wang B."/>
            <person name="Shu S."/>
            <person name="Song C."/>
            <person name="Liu Y."/>
        </authorList>
    </citation>
    <scope>NUCLEOTIDE SEQUENCE [LARGE SCALE GENOMIC DNA]</scope>
    <source>
        <strain evidence="9">HL-2020</strain>
        <tissue evidence="9">Leaf</tissue>
    </source>
</reference>
<evidence type="ECO:0000256" key="1">
    <source>
        <dbReference type="ARBA" id="ARBA00004123"/>
    </source>
</evidence>
<evidence type="ECO:0000256" key="8">
    <source>
        <dbReference type="ARBA" id="ARBA00023242"/>
    </source>
</evidence>
<accession>A0A835M2U6</accession>
<dbReference type="InterPro" id="IPR028262">
    <property type="entry name" value="CTC1_plant"/>
</dbReference>
<comment type="similarity">
    <text evidence="3">Belongs to the CTC1 family.</text>
</comment>